<dbReference type="EMBL" id="JAPEUV010000159">
    <property type="protein sequence ID" value="KAJ4331186.1"/>
    <property type="molecule type" value="Genomic_DNA"/>
</dbReference>
<keyword evidence="4" id="KW-1185">Reference proteome</keyword>
<dbReference type="InterPro" id="IPR010730">
    <property type="entry name" value="HET"/>
</dbReference>
<dbReference type="PANTHER" id="PTHR33112">
    <property type="entry name" value="DOMAIN PROTEIN, PUTATIVE-RELATED"/>
    <property type="match status" value="1"/>
</dbReference>
<proteinExistence type="predicted"/>
<accession>A0A9W9BV85</accession>
<organism evidence="3 4">
    <name type="scientific">Didymella glomerata</name>
    <dbReference type="NCBI Taxonomy" id="749621"/>
    <lineage>
        <taxon>Eukaryota</taxon>
        <taxon>Fungi</taxon>
        <taxon>Dikarya</taxon>
        <taxon>Ascomycota</taxon>
        <taxon>Pezizomycotina</taxon>
        <taxon>Dothideomycetes</taxon>
        <taxon>Pleosporomycetidae</taxon>
        <taxon>Pleosporales</taxon>
        <taxon>Pleosporineae</taxon>
        <taxon>Didymellaceae</taxon>
        <taxon>Didymella</taxon>
    </lineage>
</organism>
<dbReference type="Proteomes" id="UP001140562">
    <property type="component" value="Unassembled WGS sequence"/>
</dbReference>
<evidence type="ECO:0000313" key="3">
    <source>
        <dbReference type="EMBL" id="KAJ4331186.1"/>
    </source>
</evidence>
<feature type="domain" description="Heterokaryon incompatibility" evidence="2">
    <location>
        <begin position="85"/>
        <end position="281"/>
    </location>
</feature>
<comment type="caution">
    <text evidence="3">The sequence shown here is derived from an EMBL/GenBank/DDBJ whole genome shotgun (WGS) entry which is preliminary data.</text>
</comment>
<reference evidence="3" key="1">
    <citation type="submission" date="2022-10" db="EMBL/GenBank/DDBJ databases">
        <title>Tapping the CABI collections for fungal endophytes: first genome assemblies for Collariella, Neodidymelliopsis, Ascochyta clinopodiicola, Didymella pomorum, Didymosphaeria variabile, Neocosmospora piperis and Neocucurbitaria cava.</title>
        <authorList>
            <person name="Hill R."/>
        </authorList>
    </citation>
    <scope>NUCLEOTIDE SEQUENCE</scope>
    <source>
        <strain evidence="3">IMI 360193</strain>
    </source>
</reference>
<gene>
    <name evidence="3" type="ORF">N0V87_009363</name>
</gene>
<feature type="compositionally biased region" description="Low complexity" evidence="1">
    <location>
        <begin position="345"/>
        <end position="354"/>
    </location>
</feature>
<dbReference type="OrthoDB" id="5362512at2759"/>
<dbReference type="PANTHER" id="PTHR33112:SF9">
    <property type="entry name" value="HETEROKARYON INCOMPATIBILITY DOMAIN-CONTAINING PROTEIN"/>
    <property type="match status" value="1"/>
</dbReference>
<dbReference type="Pfam" id="PF06985">
    <property type="entry name" value="HET"/>
    <property type="match status" value="1"/>
</dbReference>
<feature type="region of interest" description="Disordered" evidence="1">
    <location>
        <begin position="342"/>
        <end position="366"/>
    </location>
</feature>
<name>A0A9W9BV85_9PLEO</name>
<sequence>MGWMAQCKCTGDGAPTFYPARLISLEALKGEAGVKWKKTEGSPSGPSLEPTIGQPGMQVKLVDTKGWLLKDRTKSPSAPRENDKYVTLSHCWGTAAVKPEHQLTDGTEQGFREGIAVDELPKTFQEAILFAALIKGVGFIWIDSLCIRQKPKGEDRKEEAAAAQRDWLHQSGDMDLVYSATYLNVSATASASSAGGLFRDRDPALLQAESVVLNVEGLPGTYIPKIERISASEDGSVVKKVPVTKKDPDLFRRECTVLNATFWTDRVDMAPVNKRGWVVQERILSPRVLHFCQDQVAWECLGSNGCNGFDFAEGQPRGLSNFQLTGRGIVEAPRLKAVHFEHSLSRPPQSQPSPDNGVYNAKHSSDSQERALKEWARIIETYSKTSLTNSGDKLIALSGMAKNMFKEIYSGQSSKGNQYVAGLWGTRLEGQLLWRVEPLFDPIEKTFSNPASSSEDWITVGEKKYRAPSFSWAAIDNAGHGIVYGDINTRRLFIKVEEGGVAVRTDPKNVFGLLEEARITLRCKLRRATMQRTGPARYSWQFDHRDEGELDKEIHTNVYLDCYDRDKKAYINQPPGRKKQIYVVPAAMNRSGEMVCLLLGLVDAERSEYRRIGLTKLSPFMDKVAMQSVGGAGYKILEVLGRDINLPHDDYTAGEHKIHLI</sequence>
<protein>
    <recommendedName>
        <fullName evidence="2">Heterokaryon incompatibility domain-containing protein</fullName>
    </recommendedName>
</protein>
<evidence type="ECO:0000256" key="1">
    <source>
        <dbReference type="SAM" id="MobiDB-lite"/>
    </source>
</evidence>
<evidence type="ECO:0000259" key="2">
    <source>
        <dbReference type="Pfam" id="PF06985"/>
    </source>
</evidence>
<evidence type="ECO:0000313" key="4">
    <source>
        <dbReference type="Proteomes" id="UP001140562"/>
    </source>
</evidence>
<dbReference type="AlphaFoldDB" id="A0A9W9BV85"/>